<evidence type="ECO:0000256" key="13">
    <source>
        <dbReference type="ARBA" id="ARBA00023010"/>
    </source>
</evidence>
<dbReference type="GO" id="GO:0090114">
    <property type="term" value="P:COPII-coated vesicle budding"/>
    <property type="evidence" value="ECO:0007669"/>
    <property type="project" value="TreeGrafter"/>
</dbReference>
<dbReference type="CDD" id="cd11609">
    <property type="entry name" value="MCT1_N"/>
    <property type="match status" value="1"/>
</dbReference>
<dbReference type="Pfam" id="PF17832">
    <property type="entry name" value="Pre-PUA"/>
    <property type="match status" value="1"/>
</dbReference>
<evidence type="ECO:0000256" key="4">
    <source>
        <dbReference type="ARBA" id="ARBA00008955"/>
    </source>
</evidence>
<evidence type="ECO:0000256" key="11">
    <source>
        <dbReference type="ARBA" id="ARBA00022816"/>
    </source>
</evidence>
<evidence type="ECO:0000256" key="16">
    <source>
        <dbReference type="ARBA" id="ARBA00023242"/>
    </source>
</evidence>
<sequence>MKRGATKSAEYSGRSIAVDFVTLIVTIISKLDTAHRLTIHDAQMNYYGTRLATCSSDNLIKIFELKPSGQTYPSAELNGHTGPVWQVSWAHPKFDNVLASCSYDRRVIIWKEISGKWQKIYEWNHHDASVNSISWAPYQFGLTLACASTDTSISILSFSKAKIWTHQLIIQAHEQGCNAVSWAPPVYSTSLVHSDGHVIRKRMASGGNDNFVKIWREKNDELWELEIALEGHIDWVRDVAWAPVAAHNVNTIASCGQDRKAIIWRCSNVDQRQWSAQELAVFDDILWHVSWSLCATVLAVSGSDNERMCGKFDEEDIIGTQQLKSSTQKSIRSKILEQLPLLDDCINDILPKKDSFKLIKCKEHVELIADCDGNVLFIKPRDVPYFPTLRLLHQYPFILPHEKVDRGAIKFVLNGSQIMCRGLTSPGATLNVDVPENSIVALMAEGKKHALAIGLTKMSAEEILTVNKGIGIENLHHLNDGLWKVQTVL</sequence>
<dbReference type="SUPFAM" id="SSF50978">
    <property type="entry name" value="WD40 repeat-like"/>
    <property type="match status" value="1"/>
</dbReference>
<comment type="similarity">
    <text evidence="4">Belongs to the MCTS1 family.</text>
</comment>
<keyword evidence="14" id="KW-0906">Nuclear pore complex</keyword>
<evidence type="ECO:0000256" key="10">
    <source>
        <dbReference type="ARBA" id="ARBA00022737"/>
    </source>
</evidence>
<evidence type="ECO:0000256" key="2">
    <source>
        <dbReference type="ARBA" id="ARBA00004496"/>
    </source>
</evidence>
<comment type="subcellular location">
    <subcellularLocation>
        <location evidence="2">Cytoplasm</location>
    </subcellularLocation>
    <subcellularLocation>
        <location evidence="1">Lysosome</location>
    </subcellularLocation>
    <subcellularLocation>
        <location evidence="3">Nucleus</location>
        <location evidence="3">Nuclear pore complex</location>
    </subcellularLocation>
</comment>
<dbReference type="CDD" id="cd21155">
    <property type="entry name" value="PUA_MCTS-1-like"/>
    <property type="match status" value="1"/>
</dbReference>
<dbReference type="GO" id="GO:0002188">
    <property type="term" value="P:translation reinitiation"/>
    <property type="evidence" value="ECO:0007669"/>
    <property type="project" value="UniProtKB-ARBA"/>
</dbReference>
<dbReference type="GO" id="GO:0003723">
    <property type="term" value="F:RNA binding"/>
    <property type="evidence" value="ECO:0007669"/>
    <property type="project" value="InterPro"/>
</dbReference>
<evidence type="ECO:0000313" key="19">
    <source>
        <dbReference type="EMBL" id="VDK78920.1"/>
    </source>
</evidence>
<dbReference type="InterPro" id="IPR004521">
    <property type="entry name" value="Uncharacterised_CHP00451"/>
</dbReference>
<evidence type="ECO:0000256" key="17">
    <source>
        <dbReference type="PROSITE-ProRule" id="PRU00221"/>
    </source>
</evidence>
<dbReference type="InterPro" id="IPR036322">
    <property type="entry name" value="WD40_repeat_dom_sf"/>
</dbReference>
<dbReference type="InterPro" id="IPR015947">
    <property type="entry name" value="PUA-like_sf"/>
</dbReference>
<keyword evidence="15" id="KW-0458">Lysosome</keyword>
<dbReference type="InterPro" id="IPR041366">
    <property type="entry name" value="Pre-PUA"/>
</dbReference>
<evidence type="ECO:0000256" key="3">
    <source>
        <dbReference type="ARBA" id="ARBA00004567"/>
    </source>
</evidence>
<keyword evidence="9 17" id="KW-0853">WD repeat</keyword>
<feature type="repeat" description="WD" evidence="17">
    <location>
        <begin position="77"/>
        <end position="111"/>
    </location>
</feature>
<evidence type="ECO:0000256" key="6">
    <source>
        <dbReference type="ARBA" id="ARBA00019195"/>
    </source>
</evidence>
<dbReference type="SMART" id="SM00320">
    <property type="entry name" value="WD40"/>
    <property type="match status" value="5"/>
</dbReference>
<feature type="domain" description="PUA" evidence="18">
    <location>
        <begin position="400"/>
        <end position="479"/>
    </location>
</feature>
<dbReference type="SUPFAM" id="SSF88697">
    <property type="entry name" value="PUA domain-like"/>
    <property type="match status" value="1"/>
</dbReference>
<evidence type="ECO:0000256" key="5">
    <source>
        <dbReference type="ARBA" id="ARBA00010102"/>
    </source>
</evidence>
<reference evidence="19 20" key="1">
    <citation type="submission" date="2018-08" db="EMBL/GenBank/DDBJ databases">
        <authorList>
            <person name="Laetsch R D."/>
            <person name="Stevens L."/>
            <person name="Kumar S."/>
            <person name="Blaxter L. M."/>
        </authorList>
    </citation>
    <scope>NUCLEOTIDE SEQUENCE [LARGE SCALE GENOMIC DNA]</scope>
</reference>
<dbReference type="GO" id="GO:0032008">
    <property type="term" value="P:positive regulation of TOR signaling"/>
    <property type="evidence" value="ECO:0007669"/>
    <property type="project" value="TreeGrafter"/>
</dbReference>
<dbReference type="SMART" id="SM00359">
    <property type="entry name" value="PUA"/>
    <property type="match status" value="1"/>
</dbReference>
<dbReference type="Proteomes" id="UP000277928">
    <property type="component" value="Unassembled WGS sequence"/>
</dbReference>
<evidence type="ECO:0000256" key="15">
    <source>
        <dbReference type="ARBA" id="ARBA00023228"/>
    </source>
</evidence>
<evidence type="ECO:0000256" key="8">
    <source>
        <dbReference type="ARBA" id="ARBA00022490"/>
    </source>
</evidence>
<accession>A0A3P6TIC6</accession>
<dbReference type="InterPro" id="IPR001680">
    <property type="entry name" value="WD40_rpt"/>
</dbReference>
<dbReference type="STRING" id="42156.A0A3P6TIC6"/>
<keyword evidence="10" id="KW-0677">Repeat</keyword>
<evidence type="ECO:0000256" key="9">
    <source>
        <dbReference type="ARBA" id="ARBA00022574"/>
    </source>
</evidence>
<dbReference type="Pfam" id="PF00400">
    <property type="entry name" value="WD40"/>
    <property type="match status" value="4"/>
</dbReference>
<dbReference type="NCBIfam" id="TIGR00451">
    <property type="entry name" value="unchar_dom_2"/>
    <property type="match status" value="1"/>
</dbReference>
<dbReference type="Gene3D" id="2.130.10.10">
    <property type="entry name" value="YVTN repeat-like/Quinoprotein amine dehydrogenase"/>
    <property type="match status" value="1"/>
</dbReference>
<evidence type="ECO:0000256" key="7">
    <source>
        <dbReference type="ARBA" id="ARBA00022448"/>
    </source>
</evidence>
<evidence type="ECO:0000259" key="18">
    <source>
        <dbReference type="SMART" id="SM00359"/>
    </source>
</evidence>
<proteinExistence type="inferred from homology"/>
<dbReference type="GO" id="GO:0005764">
    <property type="term" value="C:lysosome"/>
    <property type="evidence" value="ECO:0007669"/>
    <property type="project" value="UniProtKB-SubCell"/>
</dbReference>
<name>A0A3P6TIC6_LITSI</name>
<protein>
    <recommendedName>
        <fullName evidence="6">Protein SEC13 homolog</fullName>
    </recommendedName>
</protein>
<dbReference type="GO" id="GO:0031080">
    <property type="term" value="C:nuclear pore outer ring"/>
    <property type="evidence" value="ECO:0007669"/>
    <property type="project" value="TreeGrafter"/>
</dbReference>
<dbReference type="GO" id="GO:0030127">
    <property type="term" value="C:COPII vesicle coat"/>
    <property type="evidence" value="ECO:0007669"/>
    <property type="project" value="TreeGrafter"/>
</dbReference>
<gene>
    <name evidence="19" type="ORF">NLS_LOCUS4271</name>
</gene>
<evidence type="ECO:0000256" key="14">
    <source>
        <dbReference type="ARBA" id="ARBA00023132"/>
    </source>
</evidence>
<dbReference type="Gene3D" id="3.10.400.20">
    <property type="match status" value="1"/>
</dbReference>
<dbReference type="GO" id="GO:0005198">
    <property type="term" value="F:structural molecule activity"/>
    <property type="evidence" value="ECO:0007669"/>
    <property type="project" value="InterPro"/>
</dbReference>
<keyword evidence="16" id="KW-0539">Nucleus</keyword>
<keyword evidence="7" id="KW-0813">Transport</keyword>
<dbReference type="InterPro" id="IPR015943">
    <property type="entry name" value="WD40/YVTN_repeat-like_dom_sf"/>
</dbReference>
<comment type="similarity">
    <text evidence="5">Belongs to the WD repeat SEC13 family.</text>
</comment>
<evidence type="ECO:0000256" key="1">
    <source>
        <dbReference type="ARBA" id="ARBA00004371"/>
    </source>
</evidence>
<keyword evidence="11" id="KW-0509">mRNA transport</keyword>
<dbReference type="PANTHER" id="PTHR11024:SF2">
    <property type="entry name" value="PROTEIN SEC13 HOMOLOG"/>
    <property type="match status" value="1"/>
</dbReference>
<keyword evidence="12" id="KW-0653">Protein transport</keyword>
<dbReference type="PANTHER" id="PTHR11024">
    <property type="entry name" value="NUCLEAR PORE COMPLEX PROTEIN SEC13 / SEH1 FAMILY MEMBER"/>
    <property type="match status" value="1"/>
</dbReference>
<organism evidence="19 20">
    <name type="scientific">Litomosoides sigmodontis</name>
    <name type="common">Filarial nematode worm</name>
    <dbReference type="NCBI Taxonomy" id="42156"/>
    <lineage>
        <taxon>Eukaryota</taxon>
        <taxon>Metazoa</taxon>
        <taxon>Ecdysozoa</taxon>
        <taxon>Nematoda</taxon>
        <taxon>Chromadorea</taxon>
        <taxon>Rhabditida</taxon>
        <taxon>Spirurina</taxon>
        <taxon>Spiruromorpha</taxon>
        <taxon>Filarioidea</taxon>
        <taxon>Onchocercidae</taxon>
        <taxon>Litomosoides</taxon>
    </lineage>
</organism>
<dbReference type="Pfam" id="PF01472">
    <property type="entry name" value="PUA"/>
    <property type="match status" value="1"/>
</dbReference>
<dbReference type="AlphaFoldDB" id="A0A3P6TIC6"/>
<dbReference type="InterPro" id="IPR037363">
    <property type="entry name" value="Sec13/Seh1_fam"/>
</dbReference>
<keyword evidence="8" id="KW-0963">Cytoplasm</keyword>
<dbReference type="GO" id="GO:0051028">
    <property type="term" value="P:mRNA transport"/>
    <property type="evidence" value="ECO:0007669"/>
    <property type="project" value="UniProtKB-KW"/>
</dbReference>
<dbReference type="GO" id="GO:0032527">
    <property type="term" value="P:protein exit from endoplasmic reticulum"/>
    <property type="evidence" value="ECO:0007669"/>
    <property type="project" value="TreeGrafter"/>
</dbReference>
<evidence type="ECO:0000256" key="12">
    <source>
        <dbReference type="ARBA" id="ARBA00022927"/>
    </source>
</evidence>
<dbReference type="GO" id="GO:0006606">
    <property type="term" value="P:protein import into nucleus"/>
    <property type="evidence" value="ECO:0007669"/>
    <property type="project" value="TreeGrafter"/>
</dbReference>
<dbReference type="PROSITE" id="PS50082">
    <property type="entry name" value="WD_REPEATS_2"/>
    <property type="match status" value="1"/>
</dbReference>
<evidence type="ECO:0000313" key="20">
    <source>
        <dbReference type="Proteomes" id="UP000277928"/>
    </source>
</evidence>
<keyword evidence="20" id="KW-1185">Reference proteome</keyword>
<dbReference type="OrthoDB" id="364224at2759"/>
<keyword evidence="13" id="KW-0811">Translocation</keyword>
<dbReference type="InterPro" id="IPR002478">
    <property type="entry name" value="PUA"/>
</dbReference>
<dbReference type="PROSITE" id="PS50890">
    <property type="entry name" value="PUA"/>
    <property type="match status" value="1"/>
</dbReference>
<dbReference type="FunFam" id="3.10.400.20:FF:000001">
    <property type="entry name" value="Malignant T-cell-amplified sequence 1"/>
    <property type="match status" value="1"/>
</dbReference>
<dbReference type="EMBL" id="UYRX01000265">
    <property type="protein sequence ID" value="VDK78920.1"/>
    <property type="molecule type" value="Genomic_DNA"/>
</dbReference>